<sequence>MGWQKCSGIRRSYLGAVYIGKYSHMAGAGNKRIERPDLDE</sequence>
<proteinExistence type="predicted"/>
<dbReference type="EMBL" id="UGWQ01000002">
    <property type="protein sequence ID" value="SUG27182.1"/>
    <property type="molecule type" value="Genomic_DNA"/>
</dbReference>
<dbReference type="AlphaFoldDB" id="A0A379SC59"/>
<protein>
    <submittedName>
        <fullName evidence="1">Uncharacterized protein</fullName>
    </submittedName>
</protein>
<accession>A0A379SC59</accession>
<reference evidence="1 2" key="1">
    <citation type="submission" date="2018-06" db="EMBL/GenBank/DDBJ databases">
        <authorList>
            <consortium name="Pathogen Informatics"/>
            <person name="Doyle S."/>
        </authorList>
    </citation>
    <scope>NUCLEOTIDE SEQUENCE [LARGE SCALE GENOMIC DNA]</scope>
    <source>
        <strain evidence="1 2">NCTC10718</strain>
    </source>
</reference>
<name>A0A379SC59_SALER</name>
<dbReference type="Proteomes" id="UP000254332">
    <property type="component" value="Unassembled WGS sequence"/>
</dbReference>
<organism evidence="1 2">
    <name type="scientific">Salmonella enterica</name>
    <name type="common">Salmonella choleraesuis</name>
    <dbReference type="NCBI Taxonomy" id="28901"/>
    <lineage>
        <taxon>Bacteria</taxon>
        <taxon>Pseudomonadati</taxon>
        <taxon>Pseudomonadota</taxon>
        <taxon>Gammaproteobacteria</taxon>
        <taxon>Enterobacterales</taxon>
        <taxon>Enterobacteriaceae</taxon>
        <taxon>Salmonella</taxon>
    </lineage>
</organism>
<gene>
    <name evidence="1" type="ORF">NCTC10718_04484</name>
</gene>
<evidence type="ECO:0000313" key="1">
    <source>
        <dbReference type="EMBL" id="SUG27182.1"/>
    </source>
</evidence>
<evidence type="ECO:0000313" key="2">
    <source>
        <dbReference type="Proteomes" id="UP000254332"/>
    </source>
</evidence>